<keyword evidence="5 7" id="KW-1133">Transmembrane helix</keyword>
<dbReference type="GO" id="GO:0044874">
    <property type="term" value="P:lipoprotein localization to outer membrane"/>
    <property type="evidence" value="ECO:0007669"/>
    <property type="project" value="TreeGrafter"/>
</dbReference>
<evidence type="ECO:0000256" key="3">
    <source>
        <dbReference type="ARBA" id="ARBA00022475"/>
    </source>
</evidence>
<dbReference type="Proteomes" id="UP000266118">
    <property type="component" value="Chromosome"/>
</dbReference>
<evidence type="ECO:0000256" key="4">
    <source>
        <dbReference type="ARBA" id="ARBA00022692"/>
    </source>
</evidence>
<dbReference type="Pfam" id="PF02687">
    <property type="entry name" value="FtsX"/>
    <property type="match status" value="1"/>
</dbReference>
<keyword evidence="11" id="KW-1185">Reference proteome</keyword>
<dbReference type="PANTHER" id="PTHR30489">
    <property type="entry name" value="LIPOPROTEIN-RELEASING SYSTEM TRANSMEMBRANE PROTEIN LOLE"/>
    <property type="match status" value="1"/>
</dbReference>
<proteinExistence type="inferred from homology"/>
<organism evidence="10 11">
    <name type="scientific">Arachidicoccus soli</name>
    <dbReference type="NCBI Taxonomy" id="2341117"/>
    <lineage>
        <taxon>Bacteria</taxon>
        <taxon>Pseudomonadati</taxon>
        <taxon>Bacteroidota</taxon>
        <taxon>Chitinophagia</taxon>
        <taxon>Chitinophagales</taxon>
        <taxon>Chitinophagaceae</taxon>
        <taxon>Arachidicoccus</taxon>
    </lineage>
</organism>
<feature type="transmembrane region" description="Helical" evidence="7">
    <location>
        <begin position="278"/>
        <end position="301"/>
    </location>
</feature>
<evidence type="ECO:0000256" key="1">
    <source>
        <dbReference type="ARBA" id="ARBA00004651"/>
    </source>
</evidence>
<protein>
    <submittedName>
        <fullName evidence="10">ABC transporter permease</fullName>
    </submittedName>
</protein>
<dbReference type="RefSeq" id="WP_119987618.1">
    <property type="nucleotide sequence ID" value="NZ_CP032489.1"/>
</dbReference>
<feature type="transmembrane region" description="Helical" evidence="7">
    <location>
        <begin position="371"/>
        <end position="393"/>
    </location>
</feature>
<dbReference type="Pfam" id="PF12704">
    <property type="entry name" value="MacB_PCD"/>
    <property type="match status" value="1"/>
</dbReference>
<evidence type="ECO:0000256" key="6">
    <source>
        <dbReference type="ARBA" id="ARBA00023136"/>
    </source>
</evidence>
<evidence type="ECO:0000259" key="8">
    <source>
        <dbReference type="Pfam" id="PF02687"/>
    </source>
</evidence>
<evidence type="ECO:0000259" key="9">
    <source>
        <dbReference type="Pfam" id="PF12704"/>
    </source>
</evidence>
<sequence>MDVSSFIAKRIAFNKQKSFSRFIIRLATLATAISVAAMIISSAFVTGFQQAVSQKIFSFWGHIRVQQYEPVKSIVAEETPLQQNAQVYHILQQNTNVKEVQPFATKSAVIEKNKDIEGILIKGINSHYDFNNLHSFLKAGRWINFKDSLYSKEIVISQPIASELNIKINDTVSIYFISSQYGKASVRKLCVTGIYKTGIDEYDKLFAIGDIRLIRRVNGWHKNEIGGYEVFLKDFHLMDTTSVLLNKQLPGSWMSKTIRDVYPNIFDWLNIQDVNKNVIYIIMSIVAIINLITCLLILVLERTKMTGILKSIGSSNWIIQKIFLYHSSLIAIRGVLYGFIFGVGICLLQQYTGFLKLDESAYYVSVAPIAIIWSQVITICVATIVICYISLLLPTIFVKRIRPVQAIKFN</sequence>
<evidence type="ECO:0000256" key="2">
    <source>
        <dbReference type="ARBA" id="ARBA00005236"/>
    </source>
</evidence>
<evidence type="ECO:0000313" key="11">
    <source>
        <dbReference type="Proteomes" id="UP000266118"/>
    </source>
</evidence>
<evidence type="ECO:0000313" key="10">
    <source>
        <dbReference type="EMBL" id="AYD47856.1"/>
    </source>
</evidence>
<dbReference type="InterPro" id="IPR003838">
    <property type="entry name" value="ABC3_permease_C"/>
</dbReference>
<dbReference type="OrthoDB" id="1522670at2"/>
<dbReference type="EMBL" id="CP032489">
    <property type="protein sequence ID" value="AYD47856.1"/>
    <property type="molecule type" value="Genomic_DNA"/>
</dbReference>
<dbReference type="PANTHER" id="PTHR30489:SF0">
    <property type="entry name" value="LIPOPROTEIN-RELEASING SYSTEM TRANSMEMBRANE PROTEIN LOLE"/>
    <property type="match status" value="1"/>
</dbReference>
<keyword evidence="3" id="KW-1003">Cell membrane</keyword>
<name>A0A386HQK4_9BACT</name>
<feature type="transmembrane region" description="Helical" evidence="7">
    <location>
        <begin position="322"/>
        <end position="351"/>
    </location>
</feature>
<feature type="domain" description="MacB-like periplasmic core" evidence="9">
    <location>
        <begin position="26"/>
        <end position="197"/>
    </location>
</feature>
<dbReference type="InterPro" id="IPR051447">
    <property type="entry name" value="Lipoprotein-release_system"/>
</dbReference>
<keyword evidence="6 7" id="KW-0472">Membrane</keyword>
<accession>A0A386HQK4</accession>
<reference evidence="10 11" key="1">
    <citation type="submission" date="2018-09" db="EMBL/GenBank/DDBJ databases">
        <title>Arachidicoccus sp. nov., a bacterium isolated from soil.</title>
        <authorList>
            <person name="Weon H.-Y."/>
            <person name="Kwon S.-W."/>
            <person name="Lee S.A."/>
        </authorList>
    </citation>
    <scope>NUCLEOTIDE SEQUENCE [LARGE SCALE GENOMIC DNA]</scope>
    <source>
        <strain evidence="10 11">KIS59-12</strain>
    </source>
</reference>
<dbReference type="GO" id="GO:0098797">
    <property type="term" value="C:plasma membrane protein complex"/>
    <property type="evidence" value="ECO:0007669"/>
    <property type="project" value="TreeGrafter"/>
</dbReference>
<feature type="domain" description="ABC3 transporter permease C-terminal" evidence="8">
    <location>
        <begin position="278"/>
        <end position="401"/>
    </location>
</feature>
<evidence type="ECO:0000256" key="5">
    <source>
        <dbReference type="ARBA" id="ARBA00022989"/>
    </source>
</evidence>
<keyword evidence="4 7" id="KW-0812">Transmembrane</keyword>
<gene>
    <name evidence="10" type="ORF">D6B99_09795</name>
</gene>
<dbReference type="KEGG" id="ark:D6B99_09795"/>
<comment type="subcellular location">
    <subcellularLocation>
        <location evidence="1">Cell membrane</location>
        <topology evidence="1">Multi-pass membrane protein</topology>
    </subcellularLocation>
</comment>
<comment type="similarity">
    <text evidence="2">Belongs to the ABC-4 integral membrane protein family. LolC/E subfamily.</text>
</comment>
<dbReference type="AlphaFoldDB" id="A0A386HQK4"/>
<feature type="transmembrane region" description="Helical" evidence="7">
    <location>
        <begin position="22"/>
        <end position="45"/>
    </location>
</feature>
<evidence type="ECO:0000256" key="7">
    <source>
        <dbReference type="SAM" id="Phobius"/>
    </source>
</evidence>
<dbReference type="InterPro" id="IPR025857">
    <property type="entry name" value="MacB_PCD"/>
</dbReference>